<feature type="domain" description="EF-hand" evidence="6">
    <location>
        <begin position="435"/>
        <end position="470"/>
    </location>
</feature>
<dbReference type="InterPro" id="IPR018993">
    <property type="entry name" value="FOP_dimerisation-dom_N"/>
</dbReference>
<dbReference type="GO" id="GO:0005813">
    <property type="term" value="C:centrosome"/>
    <property type="evidence" value="ECO:0007669"/>
    <property type="project" value="TreeGrafter"/>
</dbReference>
<dbReference type="AlphaFoldDB" id="A0AAD1RGZ0"/>
<dbReference type="PANTHER" id="PTHR15431:SF9">
    <property type="entry name" value="CENTROSOMAL PROTEIN 43"/>
    <property type="match status" value="1"/>
</dbReference>
<dbReference type="GO" id="GO:0034453">
    <property type="term" value="P:microtubule anchoring"/>
    <property type="evidence" value="ECO:0007669"/>
    <property type="project" value="InterPro"/>
</dbReference>
<keyword evidence="2" id="KW-0479">Metal-binding</keyword>
<protein>
    <submittedName>
        <fullName evidence="7">FGFR1 oncogene partner L homeolog isoform X3</fullName>
    </submittedName>
</protein>
<dbReference type="SMART" id="SM00054">
    <property type="entry name" value="EFh"/>
    <property type="match status" value="2"/>
</dbReference>
<evidence type="ECO:0000256" key="1">
    <source>
        <dbReference type="ARBA" id="ARBA00022490"/>
    </source>
</evidence>
<accession>A0AAD1RGZ0</accession>
<evidence type="ECO:0000313" key="8">
    <source>
        <dbReference type="Proteomes" id="UP001295444"/>
    </source>
</evidence>
<keyword evidence="3" id="KW-0106">Calcium</keyword>
<dbReference type="SUPFAM" id="SSF47473">
    <property type="entry name" value="EF-hand"/>
    <property type="match status" value="1"/>
</dbReference>
<feature type="region of interest" description="Disordered" evidence="5">
    <location>
        <begin position="555"/>
        <end position="577"/>
    </location>
</feature>
<feature type="region of interest" description="Disordered" evidence="5">
    <location>
        <begin position="644"/>
        <end position="665"/>
    </location>
</feature>
<dbReference type="Proteomes" id="UP001295444">
    <property type="component" value="Chromosome 02"/>
</dbReference>
<reference evidence="7" key="1">
    <citation type="submission" date="2022-03" db="EMBL/GenBank/DDBJ databases">
        <authorList>
            <person name="Alioto T."/>
            <person name="Alioto T."/>
            <person name="Gomez Garrido J."/>
        </authorList>
    </citation>
    <scope>NUCLEOTIDE SEQUENCE</scope>
</reference>
<organism evidence="7 8">
    <name type="scientific">Pelobates cultripes</name>
    <name type="common">Western spadefoot toad</name>
    <dbReference type="NCBI Taxonomy" id="61616"/>
    <lineage>
        <taxon>Eukaryota</taxon>
        <taxon>Metazoa</taxon>
        <taxon>Chordata</taxon>
        <taxon>Craniata</taxon>
        <taxon>Vertebrata</taxon>
        <taxon>Euteleostomi</taxon>
        <taxon>Amphibia</taxon>
        <taxon>Batrachia</taxon>
        <taxon>Anura</taxon>
        <taxon>Pelobatoidea</taxon>
        <taxon>Pelobatidae</taxon>
        <taxon>Pelobates</taxon>
    </lineage>
</organism>
<evidence type="ECO:0000256" key="3">
    <source>
        <dbReference type="ARBA" id="ARBA00022837"/>
    </source>
</evidence>
<keyword evidence="8" id="KW-1185">Reference proteome</keyword>
<dbReference type="Pfam" id="PF09398">
    <property type="entry name" value="FOP_dimer"/>
    <property type="match status" value="1"/>
</dbReference>
<feature type="domain" description="EF-hand" evidence="6">
    <location>
        <begin position="395"/>
        <end position="430"/>
    </location>
</feature>
<dbReference type="GO" id="GO:0005509">
    <property type="term" value="F:calcium ion binding"/>
    <property type="evidence" value="ECO:0007669"/>
    <property type="project" value="InterPro"/>
</dbReference>
<dbReference type="CDD" id="cd00051">
    <property type="entry name" value="EFh"/>
    <property type="match status" value="1"/>
</dbReference>
<evidence type="ECO:0000256" key="5">
    <source>
        <dbReference type="SAM" id="MobiDB-lite"/>
    </source>
</evidence>
<keyword evidence="4" id="KW-0206">Cytoskeleton</keyword>
<evidence type="ECO:0000259" key="6">
    <source>
        <dbReference type="PROSITE" id="PS50222"/>
    </source>
</evidence>
<dbReference type="Pfam" id="PF13202">
    <property type="entry name" value="EF-hand_5"/>
    <property type="match status" value="1"/>
</dbReference>
<dbReference type="EMBL" id="OW240913">
    <property type="protein sequence ID" value="CAH2251143.1"/>
    <property type="molecule type" value="Genomic_DNA"/>
</dbReference>
<dbReference type="InterPro" id="IPR002048">
    <property type="entry name" value="EF_hand_dom"/>
</dbReference>
<evidence type="ECO:0000313" key="7">
    <source>
        <dbReference type="EMBL" id="CAH2251143.1"/>
    </source>
</evidence>
<sequence length="713" mass="80980">MERDQFQDSSITDYLWTPKHLRYMHTPFFPTTRLTIMMWDTFMAQIGYRHKLHPKAPLTVLKNITQSLSLSHWTRVGLDRLEHFLEDRYRVITFTELRRKWNVPVQDTFKYLQVRSILTSHALPPPTPTSTNNPLMSSLIMLRCRDTPNKPKALSICYRTWLAMQPDVPPLCKKQWEGDLAGGASREKSTAKFCNTQYGRSGAQPRLRMRERHPTADRAQTERPAGFLQYIYYSITYLLEAMSAAEEDTELRDLLIQTLENNGVLNKIKAELRASVFLALEEQEKVENKTPLVNENLKRFLNTRDGRLVASVFTEFLQFFNLDFTLAVFQPEACLGNIMDERSQLAKDLGIIESEGIKNGPLILELVKKCYQKEKIISSGEGDKLVSLPKELSPKQIAEAQKKFDFYDKDKNGEISKDELRTLFVDLFPHFHRSMLDRYVNDEFKAADKDFNNGIDFREFIGMYKRLFIHCRSVVAHDVSDIHSPRRTADGKTSIQGIVGKTDGTSEKNSSINKESMKLANQTTVNDGNAYSKLNNLPFEPIKRQTLELDEDSIEGDSFFDDPIPRPEKTYGCKNEQGKFDEQLSARSYSPPLILEKSSHSAALNSKESDREINLTSLKDIKTVGGKFASLELGGGNEDDYIDDFNSTSHRSDKSDVSIGEEIDEEDLSVDDLLGSDKQQFGNGPGSQGIGSVLSWFLAGVYGLSGVDELSGK</sequence>
<dbReference type="InterPro" id="IPR011992">
    <property type="entry name" value="EF-hand-dom_pair"/>
</dbReference>
<dbReference type="Gene3D" id="1.20.960.40">
    <property type="match status" value="1"/>
</dbReference>
<name>A0AAD1RGZ0_PELCU</name>
<dbReference type="PANTHER" id="PTHR15431">
    <property type="entry name" value="FGFR1 ONCOGENE PARTNER/LISH DOMAIN-CONTAINING PROTEIN"/>
    <property type="match status" value="1"/>
</dbReference>
<proteinExistence type="predicted"/>
<dbReference type="PROSITE" id="PS50222">
    <property type="entry name" value="EF_HAND_2"/>
    <property type="match status" value="2"/>
</dbReference>
<feature type="region of interest" description="Disordered" evidence="5">
    <location>
        <begin position="485"/>
        <end position="511"/>
    </location>
</feature>
<evidence type="ECO:0000256" key="4">
    <source>
        <dbReference type="ARBA" id="ARBA00023212"/>
    </source>
</evidence>
<feature type="compositionally biased region" description="Basic and acidic residues" evidence="5">
    <location>
        <begin position="563"/>
        <end position="577"/>
    </location>
</feature>
<dbReference type="Gene3D" id="1.10.238.10">
    <property type="entry name" value="EF-hand"/>
    <property type="match status" value="1"/>
</dbReference>
<keyword evidence="1" id="KW-0963">Cytoplasm</keyword>
<dbReference type="InterPro" id="IPR018247">
    <property type="entry name" value="EF_Hand_1_Ca_BS"/>
</dbReference>
<gene>
    <name evidence="7" type="ORF">PECUL_23A019841</name>
</gene>
<dbReference type="PROSITE" id="PS00018">
    <property type="entry name" value="EF_HAND_1"/>
    <property type="match status" value="1"/>
</dbReference>
<evidence type="ECO:0000256" key="2">
    <source>
        <dbReference type="ARBA" id="ARBA00022723"/>
    </source>
</evidence>